<dbReference type="SMART" id="SM00043">
    <property type="entry name" value="CY"/>
    <property type="match status" value="1"/>
</dbReference>
<dbReference type="Pfam" id="PF00031">
    <property type="entry name" value="Cystatin"/>
    <property type="match status" value="1"/>
</dbReference>
<evidence type="ECO:0000259" key="6">
    <source>
        <dbReference type="SMART" id="SM00043"/>
    </source>
</evidence>
<dbReference type="Gene3D" id="3.10.450.10">
    <property type="match status" value="1"/>
</dbReference>
<keyword evidence="4" id="KW-0646">Protease inhibitor</keyword>
<name>Q8IT43_THETS</name>
<dbReference type="PRINTS" id="PR00295">
    <property type="entry name" value="STEFINA"/>
</dbReference>
<dbReference type="PROSITE" id="PS00287">
    <property type="entry name" value="CYSTATIN"/>
    <property type="match status" value="1"/>
</dbReference>
<dbReference type="GO" id="GO:0005829">
    <property type="term" value="C:cytosol"/>
    <property type="evidence" value="ECO:0007669"/>
    <property type="project" value="TreeGrafter"/>
</dbReference>
<proteinExistence type="evidence at transcript level"/>
<dbReference type="FunFam" id="3.10.450.10:FF:000001">
    <property type="entry name" value="Cystatin-A"/>
    <property type="match status" value="1"/>
</dbReference>
<dbReference type="InterPro" id="IPR001713">
    <property type="entry name" value="Prot_inh_stefin"/>
</dbReference>
<dbReference type="CDD" id="cd00042">
    <property type="entry name" value="CY"/>
    <property type="match status" value="1"/>
</dbReference>
<dbReference type="InterPro" id="IPR018073">
    <property type="entry name" value="Prot_inh_cystat_CS"/>
</dbReference>
<comment type="similarity">
    <text evidence="2">Belongs to the cystatin family.</text>
</comment>
<sequence>MPLCGGTSDVKQADGKTQEIVDKVKHHVESKINKSFKEFKAIQFSSQVVAGTNYFVKVHVGEEEYLHLRVFAPLPSSGGQPELHGIEYPKTKHDELKYFNPN</sequence>
<dbReference type="PANTHER" id="PTHR11414:SF21">
    <property type="entry name" value="CYSTATIN 14A, TANDEM DUPLICATE 1-RELATED"/>
    <property type="match status" value="1"/>
</dbReference>
<protein>
    <submittedName>
        <fullName evidence="7">Cystatin B</fullName>
    </submittedName>
</protein>
<evidence type="ECO:0000313" key="7">
    <source>
        <dbReference type="EMBL" id="AAN28679.1"/>
    </source>
</evidence>
<dbReference type="SUPFAM" id="SSF54403">
    <property type="entry name" value="Cystatin/monellin"/>
    <property type="match status" value="1"/>
</dbReference>
<keyword evidence="3" id="KW-0963">Cytoplasm</keyword>
<evidence type="ECO:0000256" key="3">
    <source>
        <dbReference type="ARBA" id="ARBA00022490"/>
    </source>
</evidence>
<evidence type="ECO:0000256" key="1">
    <source>
        <dbReference type="ARBA" id="ARBA00004496"/>
    </source>
</evidence>
<comment type="subcellular location">
    <subcellularLocation>
        <location evidence="1">Cytoplasm</location>
    </subcellularLocation>
</comment>
<feature type="domain" description="Cystatin" evidence="6">
    <location>
        <begin position="2"/>
        <end position="99"/>
    </location>
</feature>
<evidence type="ECO:0000256" key="4">
    <source>
        <dbReference type="ARBA" id="ARBA00022690"/>
    </source>
</evidence>
<evidence type="ECO:0000256" key="2">
    <source>
        <dbReference type="ARBA" id="ARBA00009403"/>
    </source>
</evidence>
<dbReference type="InterPro" id="IPR000010">
    <property type="entry name" value="Cystatin_dom"/>
</dbReference>
<organism evidence="7">
    <name type="scientific">Theromyzon tessulatum</name>
    <name type="common">Duck leech</name>
    <dbReference type="NCBI Taxonomy" id="13286"/>
    <lineage>
        <taxon>Eukaryota</taxon>
        <taxon>Metazoa</taxon>
        <taxon>Spiralia</taxon>
        <taxon>Lophotrochozoa</taxon>
        <taxon>Annelida</taxon>
        <taxon>Clitellata</taxon>
        <taxon>Hirudinea</taxon>
        <taxon>Rhynchobdellida</taxon>
        <taxon>Glossiphoniidae</taxon>
        <taxon>Theromyzon</taxon>
    </lineage>
</organism>
<dbReference type="AlphaFoldDB" id="Q8IT43"/>
<evidence type="ECO:0000256" key="5">
    <source>
        <dbReference type="ARBA" id="ARBA00022704"/>
    </source>
</evidence>
<accession>Q8IT43</accession>
<dbReference type="InterPro" id="IPR046350">
    <property type="entry name" value="Cystatin_sf"/>
</dbReference>
<reference evidence="7" key="1">
    <citation type="journal article" date="2004" name="Biochem. J.">
        <title>Transcriptomic analysis in the leech Theromyzon tessulatum: involvement of cystatin B in innate immunity.</title>
        <authorList>
            <person name="Lefebvre C."/>
            <person name="Cocquerelle C."/>
            <person name="Vandenbulcke F."/>
            <person name="Hot D."/>
            <person name="Huot L."/>
            <person name="Lemoine Y."/>
            <person name="Salzet M."/>
        </authorList>
    </citation>
    <scope>NUCLEOTIDE SEQUENCE</scope>
</reference>
<dbReference type="MEROPS" id="I25.003"/>
<dbReference type="EMBL" id="AF542131">
    <property type="protein sequence ID" value="AAN28679.1"/>
    <property type="molecule type" value="mRNA"/>
</dbReference>
<dbReference type="GO" id="GO:0004869">
    <property type="term" value="F:cysteine-type endopeptidase inhibitor activity"/>
    <property type="evidence" value="ECO:0007669"/>
    <property type="project" value="UniProtKB-KW"/>
</dbReference>
<keyword evidence="5" id="KW-0789">Thiol protease inhibitor</keyword>
<dbReference type="PANTHER" id="PTHR11414">
    <property type="entry name" value="CYSTATIN FAMILY MEMBER"/>
    <property type="match status" value="1"/>
</dbReference>